<dbReference type="EMBL" id="QUSW01000002">
    <property type="protein sequence ID" value="RQP25385.1"/>
    <property type="molecule type" value="Genomic_DNA"/>
</dbReference>
<keyword evidence="3" id="KW-1185">Reference proteome</keyword>
<dbReference type="SUPFAM" id="SSF53474">
    <property type="entry name" value="alpha/beta-Hydrolases"/>
    <property type="match status" value="1"/>
</dbReference>
<feature type="signal peptide" evidence="1">
    <location>
        <begin position="1"/>
        <end position="36"/>
    </location>
</feature>
<reference evidence="2 3" key="1">
    <citation type="submission" date="2018-08" db="EMBL/GenBank/DDBJ databases">
        <authorList>
            <person name="Khan S.A."/>
            <person name="Jeon C.O."/>
            <person name="Chun B.H."/>
            <person name="Jeong S.E."/>
        </authorList>
    </citation>
    <scope>NUCLEOTIDE SEQUENCE [LARGE SCALE GENOMIC DNA]</scope>
    <source>
        <strain evidence="2 3">S-16</strain>
    </source>
</reference>
<evidence type="ECO:0000313" key="3">
    <source>
        <dbReference type="Proteomes" id="UP000267464"/>
    </source>
</evidence>
<dbReference type="OrthoDB" id="9146575at2"/>
<protein>
    <recommendedName>
        <fullName evidence="4">Alpha/beta hydrolase</fullName>
    </recommendedName>
</protein>
<dbReference type="RefSeq" id="WP_124540298.1">
    <property type="nucleotide sequence ID" value="NZ_QUSW01000002.1"/>
</dbReference>
<comment type="caution">
    <text evidence="2">The sequence shown here is derived from an EMBL/GenBank/DDBJ whole genome shotgun (WGS) entry which is preliminary data.</text>
</comment>
<dbReference type="Proteomes" id="UP000267464">
    <property type="component" value="Unassembled WGS sequence"/>
</dbReference>
<evidence type="ECO:0000256" key="1">
    <source>
        <dbReference type="SAM" id="SignalP"/>
    </source>
</evidence>
<gene>
    <name evidence="2" type="ORF">DZC73_11220</name>
</gene>
<evidence type="ECO:0000313" key="2">
    <source>
        <dbReference type="EMBL" id="RQP25385.1"/>
    </source>
</evidence>
<accession>A0A3N7K363</accession>
<dbReference type="Gene3D" id="3.40.50.1820">
    <property type="entry name" value="alpha/beta hydrolase"/>
    <property type="match status" value="1"/>
</dbReference>
<dbReference type="AlphaFoldDB" id="A0A3N7K363"/>
<name>A0A3N7K363_9BURK</name>
<proteinExistence type="predicted"/>
<sequence>MTAAECSAPERRVVPRALAWSLVLAGLMAAASPSRADVVEDLVQLPSAGDARLPVLVSRDESRPPVVAAVLFNGGGGAVGLLQRIPRPGGNFLVRSRALFAVRGVATAVIDVPTDIASMSDAYRMSPRHADDVRAVVGELRRRFPALPVYLVGTSRGTVSAAYAGAALGDAVAGVVLTSTVFNATRGGAGVSGFDWNTIHSRLLFVHHADDACQATPYFMARRVASGRTLVSAHGGDAPRSDPCEAFSAHGYLGIEAPVVGAIVQWMRGEAPPKDVP</sequence>
<evidence type="ECO:0008006" key="4">
    <source>
        <dbReference type="Google" id="ProtNLM"/>
    </source>
</evidence>
<dbReference type="InterPro" id="IPR029058">
    <property type="entry name" value="AB_hydrolase_fold"/>
</dbReference>
<keyword evidence="1" id="KW-0732">Signal</keyword>
<organism evidence="2 3">
    <name type="scientific">Piscinibacter terrae</name>
    <dbReference type="NCBI Taxonomy" id="2496871"/>
    <lineage>
        <taxon>Bacteria</taxon>
        <taxon>Pseudomonadati</taxon>
        <taxon>Pseudomonadota</taxon>
        <taxon>Betaproteobacteria</taxon>
        <taxon>Burkholderiales</taxon>
        <taxon>Sphaerotilaceae</taxon>
        <taxon>Piscinibacter</taxon>
    </lineage>
</organism>
<feature type="chain" id="PRO_5018092879" description="Alpha/beta hydrolase" evidence="1">
    <location>
        <begin position="37"/>
        <end position="277"/>
    </location>
</feature>
<reference evidence="2 3" key="2">
    <citation type="submission" date="2018-12" db="EMBL/GenBank/DDBJ databases">
        <title>Rhizobacter gummiphilus sp. nov., a rubber-degrading bacterium isolated from the soil of a botanical garden in Japan.</title>
        <authorList>
            <person name="Shunsuke S.S."/>
        </authorList>
    </citation>
    <scope>NUCLEOTIDE SEQUENCE [LARGE SCALE GENOMIC DNA]</scope>
    <source>
        <strain evidence="2 3">S-16</strain>
    </source>
</reference>